<feature type="transmembrane region" description="Helical" evidence="10">
    <location>
        <begin position="155"/>
        <end position="173"/>
    </location>
</feature>
<dbReference type="InterPro" id="IPR005467">
    <property type="entry name" value="His_kinase_dom"/>
</dbReference>
<dbReference type="CDD" id="cd00082">
    <property type="entry name" value="HisKA"/>
    <property type="match status" value="1"/>
</dbReference>
<keyword evidence="6" id="KW-0808">Transferase</keyword>
<dbReference type="Pfam" id="PF00512">
    <property type="entry name" value="HisKA"/>
    <property type="match status" value="1"/>
</dbReference>
<dbReference type="Gene3D" id="3.30.565.10">
    <property type="entry name" value="Histidine kinase-like ATPase, C-terminal domain"/>
    <property type="match status" value="1"/>
</dbReference>
<keyword evidence="4" id="KW-1003">Cell membrane</keyword>
<evidence type="ECO:0000256" key="2">
    <source>
        <dbReference type="ARBA" id="ARBA00004651"/>
    </source>
</evidence>
<keyword evidence="10" id="KW-1133">Transmembrane helix</keyword>
<dbReference type="EC" id="2.7.13.3" evidence="3"/>
<feature type="transmembrane region" description="Helical" evidence="10">
    <location>
        <begin position="63"/>
        <end position="86"/>
    </location>
</feature>
<dbReference type="InterPro" id="IPR036890">
    <property type="entry name" value="HATPase_C_sf"/>
</dbReference>
<evidence type="ECO:0000256" key="1">
    <source>
        <dbReference type="ARBA" id="ARBA00000085"/>
    </source>
</evidence>
<dbReference type="InterPro" id="IPR036097">
    <property type="entry name" value="HisK_dim/P_sf"/>
</dbReference>
<keyword evidence="7" id="KW-0547">Nucleotide-binding</keyword>
<dbReference type="InterPro" id="IPR004358">
    <property type="entry name" value="Sig_transdc_His_kin-like_C"/>
</dbReference>
<dbReference type="SUPFAM" id="SSF55874">
    <property type="entry name" value="ATPase domain of HSP90 chaperone/DNA topoisomerase II/histidine kinase"/>
    <property type="match status" value="1"/>
</dbReference>
<dbReference type="GO" id="GO:0005886">
    <property type="term" value="C:plasma membrane"/>
    <property type="evidence" value="ECO:0007669"/>
    <property type="project" value="UniProtKB-SubCell"/>
</dbReference>
<dbReference type="GO" id="GO:0005524">
    <property type="term" value="F:ATP binding"/>
    <property type="evidence" value="ECO:0007669"/>
    <property type="project" value="UniProtKB-KW"/>
</dbReference>
<dbReference type="InterPro" id="IPR050980">
    <property type="entry name" value="2C_sensor_his_kinase"/>
</dbReference>
<evidence type="ECO:0000256" key="9">
    <source>
        <dbReference type="ARBA" id="ARBA00022840"/>
    </source>
</evidence>
<feature type="transmembrane region" description="Helical" evidence="10">
    <location>
        <begin position="36"/>
        <end position="57"/>
    </location>
</feature>
<feature type="transmembrane region" description="Helical" evidence="10">
    <location>
        <begin position="12"/>
        <end position="29"/>
    </location>
</feature>
<keyword evidence="10" id="KW-0812">Transmembrane</keyword>
<dbReference type="PRINTS" id="PR00344">
    <property type="entry name" value="BCTRLSENSOR"/>
</dbReference>
<evidence type="ECO:0000313" key="12">
    <source>
        <dbReference type="EMBL" id="PUE55359.1"/>
    </source>
</evidence>
<comment type="subcellular location">
    <subcellularLocation>
        <location evidence="2">Cell membrane</location>
        <topology evidence="2">Multi-pass membrane protein</topology>
    </subcellularLocation>
</comment>
<proteinExistence type="predicted"/>
<dbReference type="AlphaFoldDB" id="A0A315EE15"/>
<evidence type="ECO:0000256" key="6">
    <source>
        <dbReference type="ARBA" id="ARBA00022679"/>
    </source>
</evidence>
<dbReference type="InterPro" id="IPR003661">
    <property type="entry name" value="HisK_dim/P_dom"/>
</dbReference>
<protein>
    <recommendedName>
        <fullName evidence="3">histidine kinase</fullName>
        <ecNumber evidence="3">2.7.13.3</ecNumber>
    </recommendedName>
</protein>
<evidence type="ECO:0000256" key="8">
    <source>
        <dbReference type="ARBA" id="ARBA00022777"/>
    </source>
</evidence>
<dbReference type="PANTHER" id="PTHR44936:SF10">
    <property type="entry name" value="SENSOR PROTEIN RSTB"/>
    <property type="match status" value="1"/>
</dbReference>
<organism evidence="12 13">
    <name type="scientific">Limnohabitans parvus II-B4</name>
    <dbReference type="NCBI Taxonomy" id="1293052"/>
    <lineage>
        <taxon>Bacteria</taxon>
        <taxon>Pseudomonadati</taxon>
        <taxon>Pseudomonadota</taxon>
        <taxon>Betaproteobacteria</taxon>
        <taxon>Burkholderiales</taxon>
        <taxon>Comamonadaceae</taxon>
        <taxon>Limnohabitans</taxon>
    </lineage>
</organism>
<comment type="caution">
    <text evidence="12">The sequence shown here is derived from an EMBL/GenBank/DDBJ whole genome shotgun (WGS) entry which is preliminary data.</text>
</comment>
<dbReference type="OrthoDB" id="9772100at2"/>
<evidence type="ECO:0000313" key="13">
    <source>
        <dbReference type="Proteomes" id="UP000250790"/>
    </source>
</evidence>
<sequence length="473" mass="51717">MNAPSFDPATAYLAAGFLYVIMPMAAWVVMGKSRTVAAGVWCGGSFGLGLASLLLSFRTPDMPGWMAFGVMNAFFYGGNLMHVVGLRMELGQRSAWRTALLAGVMILAVQEFFRVGLDSPVLRLSWVLLAMGTLFAWTAWLAWQVHKKEDSSSAKWLAQVYVFGAVATFVRAARVLLGMSSTEPLEPNWDSVLTTSSLFVMSVFGSVAILGLYLERSTRRFVANEVAMRSQQTSQLLGQQIANLDRQRSMGELAGAMAHEMAQPLTVVTVELGLLRHEMRAVDDSRQSQVEQILAHIERISNVLKGIRNFIRPAEPDFKPVNLLIVVQDVLQLLPAQERQDAADIQVRTDVLTPMVMGDSVQLSQVLLNVLRNAVQAQVPGKSVHIRIHVLAVDERLQVVVEDDGPGFSAQLLGSNDVAFSSTKKDGMGIGLAISRRIAVQHGGTLLWRNRAHGGGAQVVLDLPVWMVSKGKK</sequence>
<keyword evidence="13" id="KW-1185">Reference proteome</keyword>
<dbReference type="EMBL" id="NESN01000001">
    <property type="protein sequence ID" value="PUE55359.1"/>
    <property type="molecule type" value="Genomic_DNA"/>
</dbReference>
<dbReference type="PROSITE" id="PS50109">
    <property type="entry name" value="HIS_KIN"/>
    <property type="match status" value="1"/>
</dbReference>
<keyword evidence="5" id="KW-0597">Phosphoprotein</keyword>
<feature type="transmembrane region" description="Helical" evidence="10">
    <location>
        <begin position="193"/>
        <end position="214"/>
    </location>
</feature>
<dbReference type="SMART" id="SM00387">
    <property type="entry name" value="HATPase_c"/>
    <property type="match status" value="1"/>
</dbReference>
<evidence type="ECO:0000256" key="5">
    <source>
        <dbReference type="ARBA" id="ARBA00022553"/>
    </source>
</evidence>
<gene>
    <name evidence="12" type="ORF">B9Z37_01955</name>
</gene>
<name>A0A315EE15_9BURK</name>
<evidence type="ECO:0000256" key="7">
    <source>
        <dbReference type="ARBA" id="ARBA00022741"/>
    </source>
</evidence>
<dbReference type="Pfam" id="PF02518">
    <property type="entry name" value="HATPase_c"/>
    <property type="match status" value="1"/>
</dbReference>
<evidence type="ECO:0000256" key="4">
    <source>
        <dbReference type="ARBA" id="ARBA00022475"/>
    </source>
</evidence>
<feature type="transmembrane region" description="Helical" evidence="10">
    <location>
        <begin position="98"/>
        <end position="117"/>
    </location>
</feature>
<dbReference type="SUPFAM" id="SSF47384">
    <property type="entry name" value="Homodimeric domain of signal transducing histidine kinase"/>
    <property type="match status" value="1"/>
</dbReference>
<dbReference type="Proteomes" id="UP000250790">
    <property type="component" value="Unassembled WGS sequence"/>
</dbReference>
<evidence type="ECO:0000256" key="3">
    <source>
        <dbReference type="ARBA" id="ARBA00012438"/>
    </source>
</evidence>
<feature type="transmembrane region" description="Helical" evidence="10">
    <location>
        <begin position="123"/>
        <end position="143"/>
    </location>
</feature>
<keyword evidence="9" id="KW-0067">ATP-binding</keyword>
<dbReference type="RefSeq" id="WP_108311362.1">
    <property type="nucleotide sequence ID" value="NZ_NESN01000001.1"/>
</dbReference>
<keyword evidence="8" id="KW-0418">Kinase</keyword>
<dbReference type="SMART" id="SM00388">
    <property type="entry name" value="HisKA"/>
    <property type="match status" value="1"/>
</dbReference>
<evidence type="ECO:0000256" key="10">
    <source>
        <dbReference type="SAM" id="Phobius"/>
    </source>
</evidence>
<dbReference type="GO" id="GO:0000155">
    <property type="term" value="F:phosphorelay sensor kinase activity"/>
    <property type="evidence" value="ECO:0007669"/>
    <property type="project" value="InterPro"/>
</dbReference>
<comment type="catalytic activity">
    <reaction evidence="1">
        <text>ATP + protein L-histidine = ADP + protein N-phospho-L-histidine.</text>
        <dbReference type="EC" id="2.7.13.3"/>
    </reaction>
</comment>
<dbReference type="InterPro" id="IPR003594">
    <property type="entry name" value="HATPase_dom"/>
</dbReference>
<reference evidence="12 13" key="1">
    <citation type="submission" date="2017-04" db="EMBL/GenBank/DDBJ databases">
        <title>Unexpected and diverse lifestyles within the genus Limnohabitans.</title>
        <authorList>
            <person name="Kasalicky V."/>
            <person name="Mehrshad M."/>
            <person name="Andrei S.-A."/>
            <person name="Salcher M."/>
            <person name="Kratochvilova H."/>
            <person name="Simek K."/>
            <person name="Ghai R."/>
        </authorList>
    </citation>
    <scope>NUCLEOTIDE SEQUENCE [LARGE SCALE GENOMIC DNA]</scope>
    <source>
        <strain evidence="12 13">II-B4</strain>
    </source>
</reference>
<dbReference type="PANTHER" id="PTHR44936">
    <property type="entry name" value="SENSOR PROTEIN CREC"/>
    <property type="match status" value="1"/>
</dbReference>
<keyword evidence="10" id="KW-0472">Membrane</keyword>
<dbReference type="Gene3D" id="1.10.287.130">
    <property type="match status" value="1"/>
</dbReference>
<evidence type="ECO:0000259" key="11">
    <source>
        <dbReference type="PROSITE" id="PS50109"/>
    </source>
</evidence>
<feature type="domain" description="Histidine kinase" evidence="11">
    <location>
        <begin position="256"/>
        <end position="467"/>
    </location>
</feature>
<accession>A0A315EE15</accession>